<feature type="region of interest" description="Disordered" evidence="1">
    <location>
        <begin position="148"/>
        <end position="169"/>
    </location>
</feature>
<accession>A0ABR4BTE8</accession>
<evidence type="ECO:0000256" key="1">
    <source>
        <dbReference type="SAM" id="MobiDB-lite"/>
    </source>
</evidence>
<proteinExistence type="predicted"/>
<gene>
    <name evidence="2" type="ORF">VTL71DRAFT_9771</name>
</gene>
<protein>
    <submittedName>
        <fullName evidence="2">Uncharacterized protein</fullName>
    </submittedName>
</protein>
<organism evidence="2 3">
    <name type="scientific">Oculimacula yallundae</name>
    <dbReference type="NCBI Taxonomy" id="86028"/>
    <lineage>
        <taxon>Eukaryota</taxon>
        <taxon>Fungi</taxon>
        <taxon>Dikarya</taxon>
        <taxon>Ascomycota</taxon>
        <taxon>Pezizomycotina</taxon>
        <taxon>Leotiomycetes</taxon>
        <taxon>Helotiales</taxon>
        <taxon>Ploettnerulaceae</taxon>
        <taxon>Oculimacula</taxon>
    </lineage>
</organism>
<evidence type="ECO:0000313" key="2">
    <source>
        <dbReference type="EMBL" id="KAL2060376.1"/>
    </source>
</evidence>
<sequence length="242" mass="27564">MKEFSILTTSSLDIIEKMYDPTVVSVLYEESQKFNSAIKDIQFSNVSTSTSRGNLKKKFEMTASLRVSPGDGIDAVGTGYESIKMSTYGASTRLCKQELAEWMLKLVRERESEWEEHQLETMEGYMARREREEKEKEQEKEEKLVATVEDRADEKSSQSGAPDRVEEAPLSASEKMLRQVKLNLTVRSEAKPLASSIAPRVEKATLSVSEKMLKELRYRVDNGLDLHDITARMKEHWDGSLL</sequence>
<comment type="caution">
    <text evidence="2">The sequence shown here is derived from an EMBL/GenBank/DDBJ whole genome shotgun (WGS) entry which is preliminary data.</text>
</comment>
<dbReference type="Proteomes" id="UP001595075">
    <property type="component" value="Unassembled WGS sequence"/>
</dbReference>
<keyword evidence="3" id="KW-1185">Reference proteome</keyword>
<reference evidence="2 3" key="1">
    <citation type="journal article" date="2024" name="Commun. Biol.">
        <title>Comparative genomic analysis of thermophilic fungi reveals convergent evolutionary adaptations and gene losses.</title>
        <authorList>
            <person name="Steindorff A.S."/>
            <person name="Aguilar-Pontes M.V."/>
            <person name="Robinson A.J."/>
            <person name="Andreopoulos B."/>
            <person name="LaButti K."/>
            <person name="Kuo A."/>
            <person name="Mondo S."/>
            <person name="Riley R."/>
            <person name="Otillar R."/>
            <person name="Haridas S."/>
            <person name="Lipzen A."/>
            <person name="Grimwood J."/>
            <person name="Schmutz J."/>
            <person name="Clum A."/>
            <person name="Reid I.D."/>
            <person name="Moisan M.C."/>
            <person name="Butler G."/>
            <person name="Nguyen T.T.M."/>
            <person name="Dewar K."/>
            <person name="Conant G."/>
            <person name="Drula E."/>
            <person name="Henrissat B."/>
            <person name="Hansel C."/>
            <person name="Singer S."/>
            <person name="Hutchinson M.I."/>
            <person name="de Vries R.P."/>
            <person name="Natvig D.O."/>
            <person name="Powell A.J."/>
            <person name="Tsang A."/>
            <person name="Grigoriev I.V."/>
        </authorList>
    </citation>
    <scope>NUCLEOTIDE SEQUENCE [LARGE SCALE GENOMIC DNA]</scope>
    <source>
        <strain evidence="2 3">CBS 494.80</strain>
    </source>
</reference>
<dbReference type="EMBL" id="JAZHXI010000023">
    <property type="protein sequence ID" value="KAL2060376.1"/>
    <property type="molecule type" value="Genomic_DNA"/>
</dbReference>
<evidence type="ECO:0000313" key="3">
    <source>
        <dbReference type="Proteomes" id="UP001595075"/>
    </source>
</evidence>
<name>A0ABR4BTE8_9HELO</name>